<evidence type="ECO:0000313" key="2">
    <source>
        <dbReference type="EMBL" id="CAK0887711.1"/>
    </source>
</evidence>
<sequence>GKGKLVDILAQDVQLCARFNGGANAGAAADRGAPSFRRLRRWCCLEAVTSLPLQIRLDADIADSTALILSHAEVVAALPSKRLYWESPLTARIQSILSAARRHNLEPSEVARGLLIEGLGGAVRASLASQAASLNTSEWAFKSRMGRAAAWAWLLDRWHRHHIVKLIALRARSRGAHIELIQACDHVSYDETPLELQSMSEHREVSRGAPSALPPAAGSEVATMTSRALAVALLRGAFRGFKPKTITKLFATKARYCHLVRLTMNGQMRYVYLVGDVVCQVQPLASTSAACQALALMESGSASLSESTFSHKVRITDADGHRSNRAGERILDRKREPGWVRLFYQCQAHSIVRAHNIAMKHVDVGIKGVIHLSLCFRVAGSKHSFNTHLWKEVHRRLRVREGSPSNDDVIYNHVVLKSFVSGDGQKTRRRVLFTLLPSSSMADTREITIWVDSAAGLDEDVLKTSVADSMVDALMPRALRVLIRSKWGTSESAICDAGLIEMRHGLLGPAFTSWCRSFGRGRSKQHALAALVDGRVDDVGAGECEDDDMGAHEGAGGDAEAAGVGSRRERLNKHMAFAMDFMSNKRPVPHTFFVLASNILRPLQAMLRKHCYLTSKEFEKKERVHAAKRTAEGTVGINRSFPVTVLADGVLETRCFEKMMLLLFTPAAWHLIRPEEVKNRNTSLAFIMISDALATITQEVALVNQGFPTRLFQLFQQPELGPTMEAAPDCMKDAFTKELQSSCRLGGEECLMRLAAMAMLIQGNTVPNEVFNAQMRKIVKSRTQCPQFKAVDLSTACVGVHSRAKTEDVTRPRHGPVHEPRAGGGSGAHAAERRRYQHEHHTGAWGVFQHEQGINDMREVSARYRALPPAERARLAEEGRRAAARARDGSRALPPTQRQVGMHRNARLATTAIERFAGRDPDDTVDFLIRECGASGTSLKDTLSTVASYRRGLARHQRLQEEADNQLLELYRDDESRRVVPELVHAIPSLGPVSGVLRCLPPVLGAAVVERDASSSADDVALLEEAAHGMSVTHQSNVQQAAEMMWNHMHRLLPDDPELSSLGDAADDPAEQFKDGECLRYGMCVCGAVHDGLRALRRKVFQATKMTFSKASPQTRGLLVCRRAIARFIWLADDSDEDELMNDLGLEPLYWHLSGVKFSPYELMMQPMTPASPAERHDACATDDEHCLKGCGLSPPTFIALASVPLQLRIMLDFLIVEVHDRERLAFVPAVVIAEELAGAAVGAQAWRLDEDVVEAVSPFFSKHPPTGDDEE</sequence>
<feature type="region of interest" description="Disordered" evidence="1">
    <location>
        <begin position="543"/>
        <end position="564"/>
    </location>
</feature>
<feature type="region of interest" description="Disordered" evidence="1">
    <location>
        <begin position="804"/>
        <end position="831"/>
    </location>
</feature>
<proteinExistence type="predicted"/>
<feature type="region of interest" description="Disordered" evidence="1">
    <location>
        <begin position="876"/>
        <end position="899"/>
    </location>
</feature>
<keyword evidence="3" id="KW-1185">Reference proteome</keyword>
<dbReference type="EMBL" id="CAUYUJ010018976">
    <property type="protein sequence ID" value="CAK0887711.1"/>
    <property type="molecule type" value="Genomic_DNA"/>
</dbReference>
<evidence type="ECO:0000256" key="1">
    <source>
        <dbReference type="SAM" id="MobiDB-lite"/>
    </source>
</evidence>
<organism evidence="2 3">
    <name type="scientific">Prorocentrum cordatum</name>
    <dbReference type="NCBI Taxonomy" id="2364126"/>
    <lineage>
        <taxon>Eukaryota</taxon>
        <taxon>Sar</taxon>
        <taxon>Alveolata</taxon>
        <taxon>Dinophyceae</taxon>
        <taxon>Prorocentrales</taxon>
        <taxon>Prorocentraceae</taxon>
        <taxon>Prorocentrum</taxon>
    </lineage>
</organism>
<dbReference type="InterPro" id="IPR042109">
    <property type="entry name" value="Adenylosuccinate_synth_dom1"/>
</dbReference>
<evidence type="ECO:0000313" key="3">
    <source>
        <dbReference type="Proteomes" id="UP001189429"/>
    </source>
</evidence>
<feature type="compositionally biased region" description="Basic and acidic residues" evidence="1">
    <location>
        <begin position="876"/>
        <end position="890"/>
    </location>
</feature>
<feature type="non-terminal residue" evidence="2">
    <location>
        <position position="1"/>
    </location>
</feature>
<evidence type="ECO:0008006" key="4">
    <source>
        <dbReference type="Google" id="ProtNLM"/>
    </source>
</evidence>
<name>A0ABN9WM88_9DINO</name>
<comment type="caution">
    <text evidence="2">The sequence shown here is derived from an EMBL/GenBank/DDBJ whole genome shotgun (WGS) entry which is preliminary data.</text>
</comment>
<feature type="compositionally biased region" description="Basic and acidic residues" evidence="1">
    <location>
        <begin position="804"/>
        <end position="821"/>
    </location>
</feature>
<protein>
    <recommendedName>
        <fullName evidence="4">RNA-directed RNA polymerase</fullName>
    </recommendedName>
</protein>
<reference evidence="2" key="1">
    <citation type="submission" date="2023-10" db="EMBL/GenBank/DDBJ databases">
        <authorList>
            <person name="Chen Y."/>
            <person name="Shah S."/>
            <person name="Dougan E. K."/>
            <person name="Thang M."/>
            <person name="Chan C."/>
        </authorList>
    </citation>
    <scope>NUCLEOTIDE SEQUENCE [LARGE SCALE GENOMIC DNA]</scope>
</reference>
<gene>
    <name evidence="2" type="ORF">PCOR1329_LOCUS68692</name>
</gene>
<accession>A0ABN9WM88</accession>
<dbReference type="Gene3D" id="3.40.440.10">
    <property type="entry name" value="Adenylosuccinate Synthetase, subunit A, domain 1"/>
    <property type="match status" value="1"/>
</dbReference>
<dbReference type="Proteomes" id="UP001189429">
    <property type="component" value="Unassembled WGS sequence"/>
</dbReference>